<accession>A0A0A6P8B4</accession>
<evidence type="ECO:0000256" key="5">
    <source>
        <dbReference type="ARBA" id="ARBA00022801"/>
    </source>
</evidence>
<evidence type="ECO:0000256" key="6">
    <source>
        <dbReference type="ARBA" id="ARBA00022833"/>
    </source>
</evidence>
<dbReference type="InterPro" id="IPR007863">
    <property type="entry name" value="Peptidase_M16_C"/>
</dbReference>
<gene>
    <name evidence="12" type="ORF">PN36_14800</name>
</gene>
<evidence type="ECO:0000313" key="12">
    <source>
        <dbReference type="EMBL" id="KHD06622.2"/>
    </source>
</evidence>
<sequence>MYYKYITLLALLLGSTAKPMAGEVHEFTLDNGLQLIVKEDHRAPVVVTQVWYKVGASYEEAGKTGLSHMLEHMMFKGTAKYSPGEFSRIMAANGASENAFTGTDYTAYFQTLEKSRLHISFEMEADRMRHLVLTEKEFVKERQVVTEERRTRTEDKPISQTNEHFMATAYQTSPYHNPVIGWMSDIQNYTLADLEAWYQRWYAPNNATVVVVGDVEPQAVLALAKQHFGPLKPSQITPPSPRPEVEQFGLKRITIKLPAKLPYLMMGYKVPALKTIAEENQWKVYALEVLAYILDGGDSTRLSKNLVRGQQIATSASAGYDPFSRLTDLFTFSGIPTNAHTVPELEKALREQIQQLQTTLVDKAELDRIKTQLRASQVYELDSIFYQGMKIGLLETVGLDWRIFDTYLENVKAVTAEQVQAVARQYLIDKNLTIAVLEPINEENK</sequence>
<keyword evidence="5" id="KW-0378">Hydrolase</keyword>
<dbReference type="InterPro" id="IPR011249">
    <property type="entry name" value="Metalloenz_LuxS/M16"/>
</dbReference>
<dbReference type="PANTHER" id="PTHR43690:SF17">
    <property type="entry name" value="PROTEIN YHJJ"/>
    <property type="match status" value="1"/>
</dbReference>
<dbReference type="Proteomes" id="UP000030428">
    <property type="component" value="Unassembled WGS sequence"/>
</dbReference>
<evidence type="ECO:0000256" key="4">
    <source>
        <dbReference type="ARBA" id="ARBA00022723"/>
    </source>
</evidence>
<dbReference type="AlphaFoldDB" id="A0A0A6P8B4"/>
<evidence type="ECO:0000256" key="9">
    <source>
        <dbReference type="SAM" id="SignalP"/>
    </source>
</evidence>
<dbReference type="SUPFAM" id="SSF63411">
    <property type="entry name" value="LuxS/MPP-like metallohydrolase"/>
    <property type="match status" value="2"/>
</dbReference>
<dbReference type="Pfam" id="PF05193">
    <property type="entry name" value="Peptidase_M16_C"/>
    <property type="match status" value="1"/>
</dbReference>
<dbReference type="MEROPS" id="M16.019"/>
<keyword evidence="6" id="KW-0862">Zinc</keyword>
<keyword evidence="9" id="KW-0732">Signal</keyword>
<dbReference type="InterPro" id="IPR001431">
    <property type="entry name" value="Pept_M16_Zn_BS"/>
</dbReference>
<feature type="signal peptide" evidence="9">
    <location>
        <begin position="1"/>
        <end position="21"/>
    </location>
</feature>
<dbReference type="GO" id="GO:0004222">
    <property type="term" value="F:metalloendopeptidase activity"/>
    <property type="evidence" value="ECO:0007669"/>
    <property type="project" value="InterPro"/>
</dbReference>
<evidence type="ECO:0000259" key="11">
    <source>
        <dbReference type="Pfam" id="PF05193"/>
    </source>
</evidence>
<comment type="caution">
    <text evidence="12">The sequence shown here is derived from an EMBL/GenBank/DDBJ whole genome shotgun (WGS) entry which is preliminary data.</text>
</comment>
<dbReference type="InterPro" id="IPR011765">
    <property type="entry name" value="Pept_M16_N"/>
</dbReference>
<evidence type="ECO:0000256" key="2">
    <source>
        <dbReference type="ARBA" id="ARBA00007261"/>
    </source>
</evidence>
<comment type="similarity">
    <text evidence="2 8">Belongs to the peptidase M16 family.</text>
</comment>
<keyword evidence="3" id="KW-0645">Protease</keyword>
<dbReference type="Pfam" id="PF00675">
    <property type="entry name" value="Peptidase_M16"/>
    <property type="match status" value="1"/>
</dbReference>
<keyword evidence="4" id="KW-0479">Metal-binding</keyword>
<dbReference type="PROSITE" id="PS00143">
    <property type="entry name" value="INSULINASE"/>
    <property type="match status" value="1"/>
</dbReference>
<dbReference type="Gene3D" id="3.30.830.10">
    <property type="entry name" value="Metalloenzyme, LuxS/M16 peptidase-like"/>
    <property type="match status" value="2"/>
</dbReference>
<evidence type="ECO:0000256" key="7">
    <source>
        <dbReference type="ARBA" id="ARBA00023049"/>
    </source>
</evidence>
<evidence type="ECO:0000313" key="13">
    <source>
        <dbReference type="Proteomes" id="UP000030428"/>
    </source>
</evidence>
<keyword evidence="7" id="KW-0482">Metalloprotease</keyword>
<evidence type="ECO:0000256" key="8">
    <source>
        <dbReference type="RuleBase" id="RU004447"/>
    </source>
</evidence>
<evidence type="ECO:0000256" key="1">
    <source>
        <dbReference type="ARBA" id="ARBA00001947"/>
    </source>
</evidence>
<keyword evidence="13" id="KW-1185">Reference proteome</keyword>
<feature type="chain" id="PRO_5020029051" evidence="9">
    <location>
        <begin position="22"/>
        <end position="445"/>
    </location>
</feature>
<evidence type="ECO:0000259" key="10">
    <source>
        <dbReference type="Pfam" id="PF00675"/>
    </source>
</evidence>
<organism evidence="12 13">
    <name type="scientific">Candidatus Thiomargarita nelsonii</name>
    <dbReference type="NCBI Taxonomy" id="1003181"/>
    <lineage>
        <taxon>Bacteria</taxon>
        <taxon>Pseudomonadati</taxon>
        <taxon>Pseudomonadota</taxon>
        <taxon>Gammaproteobacteria</taxon>
        <taxon>Thiotrichales</taxon>
        <taxon>Thiotrichaceae</taxon>
        <taxon>Thiomargarita</taxon>
    </lineage>
</organism>
<dbReference type="PANTHER" id="PTHR43690">
    <property type="entry name" value="NARDILYSIN"/>
    <property type="match status" value="1"/>
</dbReference>
<comment type="cofactor">
    <cofactor evidence="1">
        <name>Zn(2+)</name>
        <dbReference type="ChEBI" id="CHEBI:29105"/>
    </cofactor>
</comment>
<protein>
    <submittedName>
        <fullName evidence="12">Peptidase M16</fullName>
    </submittedName>
</protein>
<proteinExistence type="inferred from homology"/>
<name>A0A0A6P8B4_9GAMM</name>
<feature type="domain" description="Peptidase M16 C-terminal" evidence="11">
    <location>
        <begin position="189"/>
        <end position="373"/>
    </location>
</feature>
<dbReference type="GO" id="GO:0046872">
    <property type="term" value="F:metal ion binding"/>
    <property type="evidence" value="ECO:0007669"/>
    <property type="project" value="UniProtKB-KW"/>
</dbReference>
<dbReference type="InterPro" id="IPR050626">
    <property type="entry name" value="Peptidase_M16"/>
</dbReference>
<evidence type="ECO:0000256" key="3">
    <source>
        <dbReference type="ARBA" id="ARBA00022670"/>
    </source>
</evidence>
<dbReference type="GO" id="GO:0006508">
    <property type="term" value="P:proteolysis"/>
    <property type="evidence" value="ECO:0007669"/>
    <property type="project" value="UniProtKB-KW"/>
</dbReference>
<feature type="domain" description="Peptidase M16 N-terminal" evidence="10">
    <location>
        <begin position="37"/>
        <end position="180"/>
    </location>
</feature>
<dbReference type="EMBL" id="JSZA02000051">
    <property type="protein sequence ID" value="KHD06622.2"/>
    <property type="molecule type" value="Genomic_DNA"/>
</dbReference>
<reference evidence="12 13" key="1">
    <citation type="journal article" date="2016" name="Front. Microbiol.">
        <title>Single-Cell (Meta-)Genomics of a Dimorphic Candidatus Thiomargarita nelsonii Reveals Genomic Plasticity.</title>
        <authorList>
            <person name="Flood B.E."/>
            <person name="Fliss P."/>
            <person name="Jones D.S."/>
            <person name="Dick G.J."/>
            <person name="Jain S."/>
            <person name="Kaster A.K."/>
            <person name="Winkel M."/>
            <person name="Mussmann M."/>
            <person name="Bailey J."/>
        </authorList>
    </citation>
    <scope>NUCLEOTIDE SEQUENCE [LARGE SCALE GENOMIC DNA]</scope>
    <source>
        <strain evidence="12">Hydrate Ridge</strain>
    </source>
</reference>